<keyword evidence="5 9" id="KW-0808">Transferase</keyword>
<dbReference type="Pfam" id="PF00923">
    <property type="entry name" value="TAL_FSA"/>
    <property type="match status" value="1"/>
</dbReference>
<dbReference type="PROSITE" id="PS01054">
    <property type="entry name" value="TRANSALDOLASE_1"/>
    <property type="match status" value="1"/>
</dbReference>
<evidence type="ECO:0000256" key="2">
    <source>
        <dbReference type="ARBA" id="ARBA00008012"/>
    </source>
</evidence>
<dbReference type="PROSITE" id="PS00958">
    <property type="entry name" value="TRANSALDOLASE_2"/>
    <property type="match status" value="1"/>
</dbReference>
<comment type="similarity">
    <text evidence="2">Belongs to the transaldolase family. Type 1 subfamily.</text>
</comment>
<evidence type="ECO:0000313" key="10">
    <source>
        <dbReference type="EMBL" id="CED82849.1"/>
    </source>
</evidence>
<dbReference type="AlphaFoldDB" id="A0A0F7SQE1"/>
<dbReference type="Gene3D" id="3.20.20.70">
    <property type="entry name" value="Aldolase class I"/>
    <property type="match status" value="1"/>
</dbReference>
<keyword evidence="6 9" id="KW-0570">Pentose shunt</keyword>
<dbReference type="InterPro" id="IPR018225">
    <property type="entry name" value="Transaldolase_AS"/>
</dbReference>
<dbReference type="CDD" id="cd00957">
    <property type="entry name" value="Transaldolase_TalAB"/>
    <property type="match status" value="1"/>
</dbReference>
<dbReference type="InterPro" id="IPR004730">
    <property type="entry name" value="Transaldolase_1"/>
</dbReference>
<evidence type="ECO:0000256" key="8">
    <source>
        <dbReference type="ARBA" id="ARBA00048810"/>
    </source>
</evidence>
<dbReference type="FunFam" id="3.20.20.70:FF:000088">
    <property type="entry name" value="Transaldolase"/>
    <property type="match status" value="1"/>
</dbReference>
<dbReference type="InterPro" id="IPR013785">
    <property type="entry name" value="Aldolase_TIM"/>
</dbReference>
<name>A0A0F7SQE1_PHARH</name>
<dbReference type="GO" id="GO:0009052">
    <property type="term" value="P:pentose-phosphate shunt, non-oxidative branch"/>
    <property type="evidence" value="ECO:0007669"/>
    <property type="project" value="TreeGrafter"/>
</dbReference>
<evidence type="ECO:0000256" key="7">
    <source>
        <dbReference type="ARBA" id="ARBA00023270"/>
    </source>
</evidence>
<proteinExistence type="inferred from homology"/>
<dbReference type="EC" id="2.2.1.2" evidence="3 9"/>
<comment type="catalytic activity">
    <reaction evidence="8 9">
        <text>D-sedoheptulose 7-phosphate + D-glyceraldehyde 3-phosphate = D-erythrose 4-phosphate + beta-D-fructose 6-phosphate</text>
        <dbReference type="Rhea" id="RHEA:17053"/>
        <dbReference type="ChEBI" id="CHEBI:16897"/>
        <dbReference type="ChEBI" id="CHEBI:57483"/>
        <dbReference type="ChEBI" id="CHEBI:57634"/>
        <dbReference type="ChEBI" id="CHEBI:59776"/>
        <dbReference type="EC" id="2.2.1.2"/>
    </reaction>
</comment>
<dbReference type="PANTHER" id="PTHR10683:SF18">
    <property type="entry name" value="TRANSALDOLASE"/>
    <property type="match status" value="1"/>
</dbReference>
<comment type="function">
    <text evidence="9">Catalyzes the rate-limiting step of the non-oxidative phase in the pentose phosphate pathway. Catalyzes the reversible conversion of sedheptulose-7-phosphate and D-glyceraldehyde 3-phosphate into erythrose-4-phosphate and beta-D-fructose 6-phosphate.</text>
</comment>
<dbReference type="PANTHER" id="PTHR10683">
    <property type="entry name" value="TRANSALDOLASE"/>
    <property type="match status" value="1"/>
</dbReference>
<dbReference type="GO" id="GO:0004801">
    <property type="term" value="F:transaldolase activity"/>
    <property type="evidence" value="ECO:0007669"/>
    <property type="project" value="UniProtKB-EC"/>
</dbReference>
<dbReference type="GO" id="GO:0005975">
    <property type="term" value="P:carbohydrate metabolic process"/>
    <property type="evidence" value="ECO:0007669"/>
    <property type="project" value="InterPro"/>
</dbReference>
<evidence type="ECO:0000256" key="5">
    <source>
        <dbReference type="ARBA" id="ARBA00022679"/>
    </source>
</evidence>
<evidence type="ECO:0000256" key="4">
    <source>
        <dbReference type="ARBA" id="ARBA00018292"/>
    </source>
</evidence>
<reference evidence="10" key="1">
    <citation type="submission" date="2014-08" db="EMBL/GenBank/DDBJ databases">
        <authorList>
            <person name="Sharma Rahul"/>
            <person name="Thines Marco"/>
        </authorList>
    </citation>
    <scope>NUCLEOTIDE SEQUENCE</scope>
</reference>
<accession>A0A0F7SQE1</accession>
<dbReference type="SUPFAM" id="SSF51569">
    <property type="entry name" value="Aldolase"/>
    <property type="match status" value="1"/>
</dbReference>
<evidence type="ECO:0000256" key="1">
    <source>
        <dbReference type="ARBA" id="ARBA00004857"/>
    </source>
</evidence>
<sequence length="324" mass="35327">MTSSLDALKASGTVVVSDSGDFESIAVYQPQDATTNPSLILAATQDAKYAKLFEPALEYAKQKGGSVDEQAGHAVDRLLVEFGKQILALIPGRVSTEVDARLSFDTKATIAKGRELIALYESIGINKDRVLIKIASTWEGIQAARVLERDHGIHCNLTLLFGFGQAVACAEAGATLISPFVGRILDWYKKTTGKTYEGDADPGVISVKKIFNYYKQHDYNTIVMGASFRNVGEIKALAGVDYLTIAPALLEELKNSTEDVPKKLASETAKKDEPIPKVSFVDNEPEFRWALLQDQMAFDKLHEGIVKFAADGQELTNLLRAKLA</sequence>
<evidence type="ECO:0000256" key="6">
    <source>
        <dbReference type="ARBA" id="ARBA00023126"/>
    </source>
</evidence>
<organism evidence="10">
    <name type="scientific">Phaffia rhodozyma</name>
    <name type="common">Yeast</name>
    <name type="synonym">Xanthophyllomyces dendrorhous</name>
    <dbReference type="NCBI Taxonomy" id="264483"/>
    <lineage>
        <taxon>Eukaryota</taxon>
        <taxon>Fungi</taxon>
        <taxon>Dikarya</taxon>
        <taxon>Basidiomycota</taxon>
        <taxon>Agaricomycotina</taxon>
        <taxon>Tremellomycetes</taxon>
        <taxon>Cystofilobasidiales</taxon>
        <taxon>Mrakiaceae</taxon>
        <taxon>Phaffia</taxon>
    </lineage>
</organism>
<protein>
    <recommendedName>
        <fullName evidence="4 9">Transaldolase</fullName>
        <ecNumber evidence="3 9">2.2.1.2</ecNumber>
    </recommendedName>
</protein>
<dbReference type="GO" id="GO:0005737">
    <property type="term" value="C:cytoplasm"/>
    <property type="evidence" value="ECO:0007669"/>
    <property type="project" value="InterPro"/>
</dbReference>
<dbReference type="NCBIfam" id="TIGR00874">
    <property type="entry name" value="talAB"/>
    <property type="match status" value="1"/>
</dbReference>
<dbReference type="UniPathway" id="UPA00115">
    <property type="reaction ID" value="UER00414"/>
</dbReference>
<dbReference type="EMBL" id="LN483142">
    <property type="protein sequence ID" value="CED82849.1"/>
    <property type="molecule type" value="Genomic_DNA"/>
</dbReference>
<keyword evidence="7" id="KW-0704">Schiff base</keyword>
<comment type="pathway">
    <text evidence="1 9">Carbohydrate degradation; pentose phosphate pathway; D-glyceraldehyde 3-phosphate and beta-D-fructose 6-phosphate from D-ribose 5-phosphate and D-xylulose 5-phosphate (non-oxidative stage): step 2/3.</text>
</comment>
<evidence type="ECO:0000256" key="3">
    <source>
        <dbReference type="ARBA" id="ARBA00013151"/>
    </source>
</evidence>
<evidence type="ECO:0000256" key="9">
    <source>
        <dbReference type="RuleBase" id="RU000501"/>
    </source>
</evidence>
<dbReference type="InterPro" id="IPR001585">
    <property type="entry name" value="TAL/FSA"/>
</dbReference>